<dbReference type="RefSeq" id="WP_097111076.1">
    <property type="nucleotide sequence ID" value="NZ_OBEB01000003.1"/>
</dbReference>
<evidence type="ECO:0000256" key="1">
    <source>
        <dbReference type="SAM" id="SignalP"/>
    </source>
</evidence>
<protein>
    <submittedName>
        <fullName evidence="2">Uncharacterized protein</fullName>
    </submittedName>
</protein>
<dbReference type="EMBL" id="OBEB01000003">
    <property type="protein sequence ID" value="SNY51363.1"/>
    <property type="molecule type" value="Genomic_DNA"/>
</dbReference>
<dbReference type="Proteomes" id="UP000219353">
    <property type="component" value="Unassembled WGS sequence"/>
</dbReference>
<feature type="chain" id="PRO_5012741276" evidence="1">
    <location>
        <begin position="20"/>
        <end position="212"/>
    </location>
</feature>
<evidence type="ECO:0000313" key="3">
    <source>
        <dbReference type="Proteomes" id="UP000219353"/>
    </source>
</evidence>
<dbReference type="OrthoDB" id="5770735at2"/>
<keyword evidence="1" id="KW-0732">Signal</keyword>
<name>A0A285IU57_9GAMM</name>
<keyword evidence="3" id="KW-1185">Reference proteome</keyword>
<accession>A0A285IU57</accession>
<organism evidence="2 3">
    <name type="scientific">Arsukibacterium tuosuense</name>
    <dbReference type="NCBI Taxonomy" id="1323745"/>
    <lineage>
        <taxon>Bacteria</taxon>
        <taxon>Pseudomonadati</taxon>
        <taxon>Pseudomonadota</taxon>
        <taxon>Gammaproteobacteria</taxon>
        <taxon>Chromatiales</taxon>
        <taxon>Chromatiaceae</taxon>
        <taxon>Arsukibacterium</taxon>
    </lineage>
</organism>
<dbReference type="AlphaFoldDB" id="A0A285IU57"/>
<proteinExistence type="predicted"/>
<gene>
    <name evidence="2" type="ORF">SAMN06297280_1826</name>
</gene>
<reference evidence="3" key="1">
    <citation type="submission" date="2017-09" db="EMBL/GenBank/DDBJ databases">
        <authorList>
            <person name="Varghese N."/>
            <person name="Submissions S."/>
        </authorList>
    </citation>
    <scope>NUCLEOTIDE SEQUENCE [LARGE SCALE GENOMIC DNA]</scope>
    <source>
        <strain evidence="3">CGMCC 1.12461</strain>
    </source>
</reference>
<feature type="signal peptide" evidence="1">
    <location>
        <begin position="1"/>
        <end position="19"/>
    </location>
</feature>
<evidence type="ECO:0000313" key="2">
    <source>
        <dbReference type="EMBL" id="SNY51363.1"/>
    </source>
</evidence>
<sequence>MRIALMLIFLIFMPSVAFTAEHQHSYIGNHGMVLFAADDILLASHLPLYQPPHNYQLIYQLTLPAKAQQAVLDYLGTEKQLTLLPEQFDLQKLINGENFTARAAVYYDHFERNGRVWFEDIPVRFARQLYKRPINQPGSATEARYDVVKINQSYFLIHQIAAKPSYDQILRTEQAPPQPLVLKAPADITAIQQLNAMGIQATEVYLDTADFQ</sequence>